<sequence>MIEISEPLKEHLRGQVTTVCYAWIILRSDGVKLGFTDHDKTLIVDGVSCEPETGLNASAMDSALGLSGETSEVAGALKSDRISEVDIAARVYDDASVSQWLVNWAAPEQQSLIRKYYIGEITREDNYFKAELRSQAVNLDQQAGRYFIKRCDADLGDQRCGVDVSSQNYKAQGTVLNDASNSVTSFLSGAFGLFADGWFSGGSLVWQNGSMAGQRYTVASAERHGSAVRISVVESMQFAPVTGTDFEIIAGCDKRFVTCKAKFSNSINFRGFPHMPGNENALNYLDDETRLDGGPIVP</sequence>
<evidence type="ECO:0000259" key="1">
    <source>
        <dbReference type="Pfam" id="PF09356"/>
    </source>
</evidence>
<dbReference type="Pfam" id="PF09356">
    <property type="entry name" value="Phage_BR0599"/>
    <property type="match status" value="1"/>
</dbReference>
<dbReference type="InterPro" id="IPR018964">
    <property type="entry name" value="Phage_phiJL001_Gp84_C"/>
</dbReference>
<keyword evidence="3" id="KW-1185">Reference proteome</keyword>
<reference evidence="2 3" key="1">
    <citation type="submission" date="2024-03" db="EMBL/GenBank/DDBJ databases">
        <title>Community enrichment and isolation of bacterial strains for fucoidan degradation.</title>
        <authorList>
            <person name="Sichert A."/>
        </authorList>
    </citation>
    <scope>NUCLEOTIDE SEQUENCE [LARGE SCALE GENOMIC DNA]</scope>
    <source>
        <strain evidence="2 3">AS62</strain>
    </source>
</reference>
<protein>
    <submittedName>
        <fullName evidence="2">DUF2163 domain-containing protein</fullName>
    </submittedName>
</protein>
<accession>A0ABU9T935</accession>
<dbReference type="NCBIfam" id="TIGR02218">
    <property type="entry name" value="phg_TIGR02218"/>
    <property type="match status" value="1"/>
</dbReference>
<proteinExistence type="predicted"/>
<dbReference type="Pfam" id="PF09931">
    <property type="entry name" value="Phage_phiJL001_Gp84_N"/>
    <property type="match status" value="1"/>
</dbReference>
<feature type="domain" description="Bacteriophage phiJL001 Gp84 C-terminal" evidence="1">
    <location>
        <begin position="197"/>
        <end position="278"/>
    </location>
</feature>
<gene>
    <name evidence="2" type="ORF">WNY59_12315</name>
</gene>
<comment type="caution">
    <text evidence="2">The sequence shown here is derived from an EMBL/GenBank/DDBJ whole genome shotgun (WGS) entry which is preliminary data.</text>
</comment>
<dbReference type="RefSeq" id="WP_342848694.1">
    <property type="nucleotide sequence ID" value="NZ_JBBMQO010000006.1"/>
</dbReference>
<dbReference type="Proteomes" id="UP001477870">
    <property type="component" value="Unassembled WGS sequence"/>
</dbReference>
<evidence type="ECO:0000313" key="2">
    <source>
        <dbReference type="EMBL" id="MEM5502370.1"/>
    </source>
</evidence>
<organism evidence="2 3">
    <name type="scientific">Ahrensia kielensis</name>
    <dbReference type="NCBI Taxonomy" id="76980"/>
    <lineage>
        <taxon>Bacteria</taxon>
        <taxon>Pseudomonadati</taxon>
        <taxon>Pseudomonadota</taxon>
        <taxon>Alphaproteobacteria</taxon>
        <taxon>Hyphomicrobiales</taxon>
        <taxon>Ahrensiaceae</taxon>
        <taxon>Ahrensia</taxon>
    </lineage>
</organism>
<name>A0ABU9T935_9HYPH</name>
<dbReference type="EMBL" id="JBBMQO010000006">
    <property type="protein sequence ID" value="MEM5502370.1"/>
    <property type="molecule type" value="Genomic_DNA"/>
</dbReference>
<dbReference type="InterPro" id="IPR011928">
    <property type="entry name" value="Phage_phiJL001_Gp84"/>
</dbReference>
<evidence type="ECO:0000313" key="3">
    <source>
        <dbReference type="Proteomes" id="UP001477870"/>
    </source>
</evidence>